<feature type="transmembrane region" description="Helical" evidence="1">
    <location>
        <begin position="52"/>
        <end position="72"/>
    </location>
</feature>
<reference evidence="2 3" key="1">
    <citation type="submission" date="2014-03" db="EMBL/GenBank/DDBJ databases">
        <title>Draft Genome Sequences of Four Burkholderia Strains.</title>
        <authorList>
            <person name="Liu X.Y."/>
            <person name="Li C.X."/>
            <person name="Xu J.H."/>
        </authorList>
    </citation>
    <scope>NUCLEOTIDE SEQUENCE [LARGE SCALE GENOMIC DNA]</scope>
    <source>
        <strain evidence="2 3">OP-1</strain>
    </source>
</reference>
<organism evidence="2 3">
    <name type="scientific">Caballeronia zhejiangensis</name>
    <dbReference type="NCBI Taxonomy" id="871203"/>
    <lineage>
        <taxon>Bacteria</taxon>
        <taxon>Pseudomonadati</taxon>
        <taxon>Pseudomonadota</taxon>
        <taxon>Betaproteobacteria</taxon>
        <taxon>Burkholderiales</taxon>
        <taxon>Burkholderiaceae</taxon>
        <taxon>Caballeronia</taxon>
    </lineage>
</organism>
<evidence type="ECO:0000313" key="2">
    <source>
        <dbReference type="EMBL" id="KDR27112.1"/>
    </source>
</evidence>
<keyword evidence="1" id="KW-0812">Transmembrane</keyword>
<dbReference type="Pfam" id="PF14023">
    <property type="entry name" value="Bestrophin-like"/>
    <property type="match status" value="1"/>
</dbReference>
<dbReference type="EMBL" id="JFHD01000028">
    <property type="protein sequence ID" value="KDR27112.1"/>
    <property type="molecule type" value="Genomic_DNA"/>
</dbReference>
<keyword evidence="1" id="KW-0472">Membrane</keyword>
<keyword evidence="1" id="KW-1133">Transmembrane helix</keyword>
<gene>
    <name evidence="2" type="ORF">BG60_18810</name>
</gene>
<feature type="transmembrane region" description="Helical" evidence="1">
    <location>
        <begin position="12"/>
        <end position="32"/>
    </location>
</feature>
<accession>A0A656QE53</accession>
<feature type="transmembrane region" description="Helical" evidence="1">
    <location>
        <begin position="214"/>
        <end position="235"/>
    </location>
</feature>
<sequence>MTSTWLHNLPLWQMTLVVFGATGVAGAAIHFVTGRLAASAHRRAFTTLSPGLLSPIGVIFGLLIAFTAAQVWNDTARANGAVDAEAGALRSVVVLSAAFPPDAQIQLRKLIREYIEYTVNTEWPMMAQGAVTLKISPPTLNKALQFALALPAITPGQQTAQRQVAVSLEWALEARRERILVSRSEVSGIKWLCLGFLAVCLVFAIALVHGENRLTSAVAIGLFCASLATTMLLILSHDRPFSGEIAVKPEPLLQVVPAFG</sequence>
<name>A0A656QE53_9BURK</name>
<dbReference type="Proteomes" id="UP000027451">
    <property type="component" value="Unassembled WGS sequence"/>
</dbReference>
<protein>
    <recommendedName>
        <fullName evidence="4">DUF4239 domain-containing protein</fullName>
    </recommendedName>
</protein>
<keyword evidence="3" id="KW-1185">Reference proteome</keyword>
<feature type="transmembrane region" description="Helical" evidence="1">
    <location>
        <begin position="188"/>
        <end position="208"/>
    </location>
</feature>
<dbReference type="InterPro" id="IPR025333">
    <property type="entry name" value="DUF4239"/>
</dbReference>
<evidence type="ECO:0000256" key="1">
    <source>
        <dbReference type="SAM" id="Phobius"/>
    </source>
</evidence>
<comment type="caution">
    <text evidence="2">The sequence shown here is derived from an EMBL/GenBank/DDBJ whole genome shotgun (WGS) entry which is preliminary data.</text>
</comment>
<dbReference type="RefSeq" id="WP_034473363.1">
    <property type="nucleotide sequence ID" value="NZ_JFHD01000028.1"/>
</dbReference>
<evidence type="ECO:0000313" key="3">
    <source>
        <dbReference type="Proteomes" id="UP000027451"/>
    </source>
</evidence>
<evidence type="ECO:0008006" key="4">
    <source>
        <dbReference type="Google" id="ProtNLM"/>
    </source>
</evidence>
<dbReference type="AlphaFoldDB" id="A0A656QE53"/>
<proteinExistence type="predicted"/>